<gene>
    <name evidence="3" type="ORF">BSZ18_23490</name>
</gene>
<name>A0A1X3FPD3_9BRAD</name>
<evidence type="ECO:0000313" key="3">
    <source>
        <dbReference type="EMBL" id="OSJ06118.1"/>
    </source>
</evidence>
<evidence type="ECO:0000256" key="1">
    <source>
        <dbReference type="SAM" id="Coils"/>
    </source>
</evidence>
<dbReference type="InterPro" id="IPR027802">
    <property type="entry name" value="Multi-ubiquitin_dom"/>
</dbReference>
<keyword evidence="1" id="KW-0175">Coiled coil</keyword>
<accession>A0A1X3FPD3</accession>
<feature type="coiled-coil region" evidence="1">
    <location>
        <begin position="14"/>
        <end position="56"/>
    </location>
</feature>
<organism evidence="3 4">
    <name type="scientific">Bradyrhizobium canariense</name>
    <dbReference type="NCBI Taxonomy" id="255045"/>
    <lineage>
        <taxon>Bacteria</taxon>
        <taxon>Pseudomonadati</taxon>
        <taxon>Pseudomonadota</taxon>
        <taxon>Alphaproteobacteria</taxon>
        <taxon>Hyphomicrobiales</taxon>
        <taxon>Nitrobacteraceae</taxon>
        <taxon>Bradyrhizobium</taxon>
    </lineage>
</organism>
<dbReference type="AlphaFoldDB" id="A0A1X3FPD3"/>
<dbReference type="RefSeq" id="WP_085360297.1">
    <property type="nucleotide sequence ID" value="NZ_NAFD01000184.1"/>
</dbReference>
<dbReference type="EMBL" id="NAFI01000180">
    <property type="protein sequence ID" value="OSJ06118.1"/>
    <property type="molecule type" value="Genomic_DNA"/>
</dbReference>
<protein>
    <recommendedName>
        <fullName evidence="2">Multi-ubiquitin domain-containing protein</fullName>
    </recommendedName>
</protein>
<comment type="caution">
    <text evidence="3">The sequence shown here is derived from an EMBL/GenBank/DDBJ whole genome shotgun (WGS) entry which is preliminary data.</text>
</comment>
<dbReference type="Pfam" id="PF14452">
    <property type="entry name" value="Multi_ubiq"/>
    <property type="match status" value="1"/>
</dbReference>
<dbReference type="Proteomes" id="UP000193553">
    <property type="component" value="Unassembled WGS sequence"/>
</dbReference>
<evidence type="ECO:0000313" key="4">
    <source>
        <dbReference type="Proteomes" id="UP000193553"/>
    </source>
</evidence>
<evidence type="ECO:0000259" key="2">
    <source>
        <dbReference type="Pfam" id="PF14452"/>
    </source>
</evidence>
<feature type="domain" description="Multi-ubiquitin" evidence="2">
    <location>
        <begin position="60"/>
        <end position="123"/>
    </location>
</feature>
<reference evidence="3 4" key="1">
    <citation type="submission" date="2017-03" db="EMBL/GenBank/DDBJ databases">
        <title>Whole genome sequences of fourteen strains of Bradyrhizobium canariense and one strain of Bradyrhizobium japonicum isolated from Lupinus (Papilionoideae: Genisteae) species in Algeria.</title>
        <authorList>
            <person name="Crovadore J."/>
            <person name="Chekireb D."/>
            <person name="Brachmann A."/>
            <person name="Chablais R."/>
            <person name="Cochard B."/>
            <person name="Lefort F."/>
        </authorList>
    </citation>
    <scope>NUCLEOTIDE SEQUENCE [LARGE SCALE GENOMIC DNA]</scope>
    <source>
        <strain evidence="3 4">UBMA195</strain>
    </source>
</reference>
<sequence length="133" mass="15892">MSEHEEHGTETDREKELEAFKERQIRELREFEERQQKELEEFERHEQEELKEFEERQHPYEIKIDRTEFKVKEHFMTGAQLRLLPTPPIGPDRDLFEVVPGGSDEKIADTQKVKMRDGLRFFTAPAQINPGLV</sequence>
<proteinExistence type="predicted"/>